<evidence type="ECO:0000313" key="1">
    <source>
        <dbReference type="EMBL" id="MBA0646040.1"/>
    </source>
</evidence>
<dbReference type="Proteomes" id="UP000593573">
    <property type="component" value="Unassembled WGS sequence"/>
</dbReference>
<evidence type="ECO:0008006" key="3">
    <source>
        <dbReference type="Google" id="ProtNLM"/>
    </source>
</evidence>
<sequence>MVVFLHMLWTYYSSKEHPDISPLKLPVIVFLRASPSLYMVLCELSVSAHLNFPLYGYPVLLVKCFSELPVKCSLELPVIGSFANKSTFGYELMNYSIVTSGVLPKYPSRFQMIQQFSEALWVGSLAEITHTINRPISGAVQCWRLNFRGILDGLGILVYQGYDHVLIQTDSLEVAEFENWSTSHISRGDNQETNSLVKLAYGEAMDCEF</sequence>
<dbReference type="AlphaFoldDB" id="A0A7J8U6M3"/>
<evidence type="ECO:0000313" key="2">
    <source>
        <dbReference type="Proteomes" id="UP000593573"/>
    </source>
</evidence>
<keyword evidence="2" id="KW-1185">Reference proteome</keyword>
<accession>A0A7J8U6M3</accession>
<proteinExistence type="predicted"/>
<organism evidence="1 2">
    <name type="scientific">Gossypium klotzschianum</name>
    <dbReference type="NCBI Taxonomy" id="34286"/>
    <lineage>
        <taxon>Eukaryota</taxon>
        <taxon>Viridiplantae</taxon>
        <taxon>Streptophyta</taxon>
        <taxon>Embryophyta</taxon>
        <taxon>Tracheophyta</taxon>
        <taxon>Spermatophyta</taxon>
        <taxon>Magnoliopsida</taxon>
        <taxon>eudicotyledons</taxon>
        <taxon>Gunneridae</taxon>
        <taxon>Pentapetalae</taxon>
        <taxon>rosids</taxon>
        <taxon>malvids</taxon>
        <taxon>Malvales</taxon>
        <taxon>Malvaceae</taxon>
        <taxon>Malvoideae</taxon>
        <taxon>Gossypium</taxon>
    </lineage>
</organism>
<protein>
    <recommendedName>
        <fullName evidence="3">RNase H type-1 domain-containing protein</fullName>
    </recommendedName>
</protein>
<reference evidence="1 2" key="1">
    <citation type="journal article" date="2019" name="Genome Biol. Evol.">
        <title>Insights into the evolution of the New World diploid cottons (Gossypium, subgenus Houzingenia) based on genome sequencing.</title>
        <authorList>
            <person name="Grover C.E."/>
            <person name="Arick M.A. 2nd"/>
            <person name="Thrash A."/>
            <person name="Conover J.L."/>
            <person name="Sanders W.S."/>
            <person name="Peterson D.G."/>
            <person name="Frelichowski J.E."/>
            <person name="Scheffler J.A."/>
            <person name="Scheffler B.E."/>
            <person name="Wendel J.F."/>
        </authorList>
    </citation>
    <scope>NUCLEOTIDE SEQUENCE [LARGE SCALE GENOMIC DNA]</scope>
    <source>
        <strain evidence="1">57</strain>
        <tissue evidence="1">Leaf</tissue>
    </source>
</reference>
<name>A0A7J8U6M3_9ROSI</name>
<comment type="caution">
    <text evidence="1">The sequence shown here is derived from an EMBL/GenBank/DDBJ whole genome shotgun (WGS) entry which is preliminary data.</text>
</comment>
<dbReference type="EMBL" id="JABFAB010000004">
    <property type="protein sequence ID" value="MBA0646040.1"/>
    <property type="molecule type" value="Genomic_DNA"/>
</dbReference>
<gene>
    <name evidence="1" type="ORF">Goklo_014038</name>
</gene>